<organism evidence="14 15">
    <name type="scientific">Fulvivirga lutea</name>
    <dbReference type="NCBI Taxonomy" id="2810512"/>
    <lineage>
        <taxon>Bacteria</taxon>
        <taxon>Pseudomonadati</taxon>
        <taxon>Bacteroidota</taxon>
        <taxon>Cytophagia</taxon>
        <taxon>Cytophagales</taxon>
        <taxon>Fulvivirgaceae</taxon>
        <taxon>Fulvivirga</taxon>
    </lineage>
</organism>
<dbReference type="PROSITE" id="PS00794">
    <property type="entry name" value="HPPK"/>
    <property type="match status" value="1"/>
</dbReference>
<sequence length="160" mass="18114">MIGKYLLLGTNLGDKKANIYNAHQALSKVCTIKRKSALYETAAWGKTDQPSFYNQIVEIETNLNAEELLSQILAIETKLGRIRFEKWGERVIDIDILYYDDLTVNKDELQIPHPGIADRKFTLVPLVELAADLINPSTGLSNKEMLEKLHDTSKVEKVVQ</sequence>
<keyword evidence="6" id="KW-0547">Nucleotide-binding</keyword>
<keyword evidence="15" id="KW-1185">Reference proteome</keyword>
<keyword evidence="5 14" id="KW-0808">Transferase</keyword>
<dbReference type="EMBL" id="CP070608">
    <property type="protein sequence ID" value="QSE99422.1"/>
    <property type="molecule type" value="Genomic_DNA"/>
</dbReference>
<dbReference type="GO" id="GO:0003848">
    <property type="term" value="F:2-amino-4-hydroxy-6-hydroxymethyldihydropteridine diphosphokinase activity"/>
    <property type="evidence" value="ECO:0007669"/>
    <property type="project" value="UniProtKB-EC"/>
</dbReference>
<evidence type="ECO:0000256" key="7">
    <source>
        <dbReference type="ARBA" id="ARBA00022777"/>
    </source>
</evidence>
<dbReference type="PANTHER" id="PTHR43071">
    <property type="entry name" value="2-AMINO-4-HYDROXY-6-HYDROXYMETHYLDIHYDROPTERIDINE PYROPHOSPHOKINASE"/>
    <property type="match status" value="1"/>
</dbReference>
<evidence type="ECO:0000256" key="9">
    <source>
        <dbReference type="ARBA" id="ARBA00022909"/>
    </source>
</evidence>
<dbReference type="CDD" id="cd00483">
    <property type="entry name" value="HPPK"/>
    <property type="match status" value="1"/>
</dbReference>
<keyword evidence="9" id="KW-0289">Folate biosynthesis</keyword>
<evidence type="ECO:0000256" key="5">
    <source>
        <dbReference type="ARBA" id="ARBA00022679"/>
    </source>
</evidence>
<name>A0A974WLG5_9BACT</name>
<gene>
    <name evidence="14" type="primary">folK</name>
    <name evidence="14" type="ORF">JR347_15445</name>
</gene>
<dbReference type="PANTHER" id="PTHR43071:SF1">
    <property type="entry name" value="2-AMINO-4-HYDROXY-6-HYDROXYMETHYLDIHYDROPTERIDINE PYROPHOSPHOKINASE"/>
    <property type="match status" value="1"/>
</dbReference>
<evidence type="ECO:0000256" key="11">
    <source>
        <dbReference type="ARBA" id="ARBA00029766"/>
    </source>
</evidence>
<evidence type="ECO:0000313" key="15">
    <source>
        <dbReference type="Proteomes" id="UP000662783"/>
    </source>
</evidence>
<evidence type="ECO:0000256" key="12">
    <source>
        <dbReference type="ARBA" id="ARBA00033413"/>
    </source>
</evidence>
<dbReference type="InterPro" id="IPR035907">
    <property type="entry name" value="Hppk_sf"/>
</dbReference>
<dbReference type="AlphaFoldDB" id="A0A974WLG5"/>
<dbReference type="InterPro" id="IPR000550">
    <property type="entry name" value="Hppk"/>
</dbReference>
<keyword evidence="7" id="KW-0418">Kinase</keyword>
<evidence type="ECO:0000256" key="10">
    <source>
        <dbReference type="ARBA" id="ARBA00029409"/>
    </source>
</evidence>
<dbReference type="EC" id="2.7.6.3" evidence="3"/>
<evidence type="ECO:0000256" key="8">
    <source>
        <dbReference type="ARBA" id="ARBA00022840"/>
    </source>
</evidence>
<evidence type="ECO:0000256" key="1">
    <source>
        <dbReference type="ARBA" id="ARBA00005051"/>
    </source>
</evidence>
<accession>A0A974WLG5</accession>
<dbReference type="SUPFAM" id="SSF55083">
    <property type="entry name" value="6-hydroxymethyl-7,8-dihydropterin pyrophosphokinase, HPPK"/>
    <property type="match status" value="1"/>
</dbReference>
<dbReference type="GO" id="GO:0016301">
    <property type="term" value="F:kinase activity"/>
    <property type="evidence" value="ECO:0007669"/>
    <property type="project" value="UniProtKB-KW"/>
</dbReference>
<comment type="similarity">
    <text evidence="2">Belongs to the HPPK family.</text>
</comment>
<dbReference type="Pfam" id="PF01288">
    <property type="entry name" value="HPPK"/>
    <property type="match status" value="1"/>
</dbReference>
<evidence type="ECO:0000313" key="14">
    <source>
        <dbReference type="EMBL" id="QSE99422.1"/>
    </source>
</evidence>
<evidence type="ECO:0000259" key="13">
    <source>
        <dbReference type="PROSITE" id="PS00794"/>
    </source>
</evidence>
<comment type="pathway">
    <text evidence="1">Cofactor biosynthesis; tetrahydrofolate biosynthesis; 2-amino-4-hydroxy-6-hydroxymethyl-7,8-dihydropteridine diphosphate from 7,8-dihydroneopterin triphosphate: step 4/4.</text>
</comment>
<comment type="function">
    <text evidence="10">Catalyzes the transfer of pyrophosphate from adenosine triphosphate (ATP) to 6-hydroxymethyl-7,8-dihydropterin, an enzymatic step in folate biosynthesis pathway.</text>
</comment>
<keyword evidence="8" id="KW-0067">ATP-binding</keyword>
<evidence type="ECO:0000256" key="4">
    <source>
        <dbReference type="ARBA" id="ARBA00016218"/>
    </source>
</evidence>
<dbReference type="GO" id="GO:0005524">
    <property type="term" value="F:ATP binding"/>
    <property type="evidence" value="ECO:0007669"/>
    <property type="project" value="UniProtKB-KW"/>
</dbReference>
<dbReference type="NCBIfam" id="TIGR01498">
    <property type="entry name" value="folK"/>
    <property type="match status" value="1"/>
</dbReference>
<protein>
    <recommendedName>
        <fullName evidence="4">2-amino-4-hydroxy-6-hydroxymethyldihydropteridine pyrophosphokinase</fullName>
        <ecNumber evidence="3">2.7.6.3</ecNumber>
    </recommendedName>
    <alternativeName>
        <fullName evidence="11">6-hydroxymethyl-7,8-dihydropterin pyrophosphokinase</fullName>
    </alternativeName>
    <alternativeName>
        <fullName evidence="12">7,8-dihydro-6-hydroxymethylpterin-pyrophosphokinase</fullName>
    </alternativeName>
</protein>
<dbReference type="Gene3D" id="3.30.70.560">
    <property type="entry name" value="7,8-Dihydro-6-hydroxymethylpterin-pyrophosphokinase HPPK"/>
    <property type="match status" value="1"/>
</dbReference>
<evidence type="ECO:0000256" key="2">
    <source>
        <dbReference type="ARBA" id="ARBA00005810"/>
    </source>
</evidence>
<evidence type="ECO:0000256" key="6">
    <source>
        <dbReference type="ARBA" id="ARBA00022741"/>
    </source>
</evidence>
<dbReference type="GO" id="GO:0046656">
    <property type="term" value="P:folic acid biosynthetic process"/>
    <property type="evidence" value="ECO:0007669"/>
    <property type="project" value="UniProtKB-KW"/>
</dbReference>
<feature type="domain" description="7,8-dihydro-6-hydroxymethylpterin-pyrophosphokinase" evidence="13">
    <location>
        <begin position="86"/>
        <end position="97"/>
    </location>
</feature>
<dbReference type="KEGG" id="fuv:JR347_15445"/>
<evidence type="ECO:0000256" key="3">
    <source>
        <dbReference type="ARBA" id="ARBA00013253"/>
    </source>
</evidence>
<dbReference type="Proteomes" id="UP000662783">
    <property type="component" value="Chromosome"/>
</dbReference>
<proteinExistence type="inferred from homology"/>
<reference evidence="14" key="1">
    <citation type="submission" date="2021-02" db="EMBL/GenBank/DDBJ databases">
        <title>Fulvivirga sp. S481 isolated from sea water.</title>
        <authorList>
            <person name="Bae S.S."/>
            <person name="Baek K."/>
        </authorList>
    </citation>
    <scope>NUCLEOTIDE SEQUENCE</scope>
    <source>
        <strain evidence="14">S481</strain>
    </source>
</reference>